<evidence type="ECO:0000313" key="3">
    <source>
        <dbReference type="Proteomes" id="UP000283269"/>
    </source>
</evidence>
<evidence type="ECO:0000313" key="2">
    <source>
        <dbReference type="EMBL" id="PPQ83633.1"/>
    </source>
</evidence>
<evidence type="ECO:0000256" key="1">
    <source>
        <dbReference type="SAM" id="MobiDB-lite"/>
    </source>
</evidence>
<feature type="region of interest" description="Disordered" evidence="1">
    <location>
        <begin position="100"/>
        <end position="133"/>
    </location>
</feature>
<proteinExistence type="predicted"/>
<feature type="compositionally biased region" description="Basic and acidic residues" evidence="1">
    <location>
        <begin position="1"/>
        <end position="13"/>
    </location>
</feature>
<feature type="region of interest" description="Disordered" evidence="1">
    <location>
        <begin position="1"/>
        <end position="20"/>
    </location>
</feature>
<keyword evidence="3" id="KW-1185">Reference proteome</keyword>
<feature type="compositionally biased region" description="Basic and acidic residues" evidence="1">
    <location>
        <begin position="100"/>
        <end position="122"/>
    </location>
</feature>
<organism evidence="2 3">
    <name type="scientific">Psilocybe cyanescens</name>
    <dbReference type="NCBI Taxonomy" id="93625"/>
    <lineage>
        <taxon>Eukaryota</taxon>
        <taxon>Fungi</taxon>
        <taxon>Dikarya</taxon>
        <taxon>Basidiomycota</taxon>
        <taxon>Agaricomycotina</taxon>
        <taxon>Agaricomycetes</taxon>
        <taxon>Agaricomycetidae</taxon>
        <taxon>Agaricales</taxon>
        <taxon>Agaricineae</taxon>
        <taxon>Strophariaceae</taxon>
        <taxon>Psilocybe</taxon>
    </lineage>
</organism>
<dbReference type="AlphaFoldDB" id="A0A409WYN7"/>
<dbReference type="Proteomes" id="UP000283269">
    <property type="component" value="Unassembled WGS sequence"/>
</dbReference>
<sequence length="133" mass="15257">MDVEPGDKGKSHDEEQDIEDNIEAFEQGEEAEMPIIGEIEAEVRPQAKSKRKKKRKSKLVQAEKPKKEKAEWYLDQSNSYIPTGTYKKILDFRILARKHEMKSDDEKSENKKSNAPAEDSKVKVPTSPKKPSE</sequence>
<accession>A0A409WYN7</accession>
<feature type="region of interest" description="Disordered" evidence="1">
    <location>
        <begin position="37"/>
        <end position="74"/>
    </location>
</feature>
<comment type="caution">
    <text evidence="2">The sequence shown here is derived from an EMBL/GenBank/DDBJ whole genome shotgun (WGS) entry which is preliminary data.</text>
</comment>
<feature type="compositionally biased region" description="Basic and acidic residues" evidence="1">
    <location>
        <begin position="61"/>
        <end position="72"/>
    </location>
</feature>
<protein>
    <submittedName>
        <fullName evidence="2">Uncharacterized protein</fullName>
    </submittedName>
</protein>
<gene>
    <name evidence="2" type="ORF">CVT25_006316</name>
</gene>
<feature type="compositionally biased region" description="Basic residues" evidence="1">
    <location>
        <begin position="47"/>
        <end position="58"/>
    </location>
</feature>
<feature type="compositionally biased region" description="Low complexity" evidence="1">
    <location>
        <begin position="123"/>
        <end position="133"/>
    </location>
</feature>
<dbReference type="EMBL" id="NHYD01002994">
    <property type="protein sequence ID" value="PPQ83633.1"/>
    <property type="molecule type" value="Genomic_DNA"/>
</dbReference>
<name>A0A409WYN7_PSICY</name>
<dbReference type="InParanoid" id="A0A409WYN7"/>
<reference evidence="2 3" key="1">
    <citation type="journal article" date="2018" name="Evol. Lett.">
        <title>Horizontal gene cluster transfer increased hallucinogenic mushroom diversity.</title>
        <authorList>
            <person name="Reynolds H.T."/>
            <person name="Vijayakumar V."/>
            <person name="Gluck-Thaler E."/>
            <person name="Korotkin H.B."/>
            <person name="Matheny P.B."/>
            <person name="Slot J.C."/>
        </authorList>
    </citation>
    <scope>NUCLEOTIDE SEQUENCE [LARGE SCALE GENOMIC DNA]</scope>
    <source>
        <strain evidence="2 3">2631</strain>
    </source>
</reference>